<dbReference type="NCBIfam" id="TIGR01347">
    <property type="entry name" value="sucB"/>
    <property type="match status" value="1"/>
</dbReference>
<comment type="caution">
    <text evidence="15">The sequence shown here is derived from an EMBL/GenBank/DDBJ whole genome shotgun (WGS) entry which is preliminary data.</text>
</comment>
<organism evidence="15 16">
    <name type="scientific">Winogradskyella rapida</name>
    <dbReference type="NCBI Taxonomy" id="549701"/>
    <lineage>
        <taxon>Bacteria</taxon>
        <taxon>Pseudomonadati</taxon>
        <taxon>Bacteroidota</taxon>
        <taxon>Flavobacteriia</taxon>
        <taxon>Flavobacteriales</taxon>
        <taxon>Flavobacteriaceae</taxon>
        <taxon>Winogradskyella</taxon>
    </lineage>
</organism>
<evidence type="ECO:0000256" key="3">
    <source>
        <dbReference type="ARBA" id="ARBA00007317"/>
    </source>
</evidence>
<evidence type="ECO:0000313" key="16">
    <source>
        <dbReference type="Proteomes" id="UP001597086"/>
    </source>
</evidence>
<feature type="region of interest" description="Disordered" evidence="12">
    <location>
        <begin position="81"/>
        <end position="118"/>
    </location>
</feature>
<dbReference type="InterPro" id="IPR001078">
    <property type="entry name" value="2-oxoacid_DH_actylTfrase"/>
</dbReference>
<dbReference type="NCBIfam" id="NF004309">
    <property type="entry name" value="PRK05704.1"/>
    <property type="match status" value="1"/>
</dbReference>
<feature type="domain" description="Peripheral subunit-binding (PSBD)" evidence="14">
    <location>
        <begin position="117"/>
        <end position="154"/>
    </location>
</feature>
<evidence type="ECO:0000256" key="7">
    <source>
        <dbReference type="ARBA" id="ARBA00022679"/>
    </source>
</evidence>
<dbReference type="InterPro" id="IPR036625">
    <property type="entry name" value="E3-bd_dom_sf"/>
</dbReference>
<dbReference type="GO" id="GO:0004149">
    <property type="term" value="F:dihydrolipoyllysine-residue succinyltransferase activity"/>
    <property type="evidence" value="ECO:0007669"/>
    <property type="project" value="UniProtKB-EC"/>
</dbReference>
<name>A0ABW3KV22_9FLAO</name>
<comment type="catalytic activity">
    <reaction evidence="10 11">
        <text>N(6)-[(R)-dihydrolipoyl]-L-lysyl-[protein] + succinyl-CoA = N(6)-[(R)-S(8)-succinyldihydrolipoyl]-L-lysyl-[protein] + CoA</text>
        <dbReference type="Rhea" id="RHEA:15213"/>
        <dbReference type="Rhea" id="RHEA-COMP:10475"/>
        <dbReference type="Rhea" id="RHEA-COMP:20092"/>
        <dbReference type="ChEBI" id="CHEBI:57287"/>
        <dbReference type="ChEBI" id="CHEBI:57292"/>
        <dbReference type="ChEBI" id="CHEBI:83100"/>
        <dbReference type="ChEBI" id="CHEBI:83120"/>
        <dbReference type="EC" id="2.3.1.61"/>
    </reaction>
</comment>
<dbReference type="CDD" id="cd06849">
    <property type="entry name" value="lipoyl_domain"/>
    <property type="match status" value="1"/>
</dbReference>
<dbReference type="InterPro" id="IPR050537">
    <property type="entry name" value="2-oxoacid_dehydrogenase"/>
</dbReference>
<dbReference type="Gene3D" id="3.30.559.10">
    <property type="entry name" value="Chloramphenicol acetyltransferase-like domain"/>
    <property type="match status" value="1"/>
</dbReference>
<evidence type="ECO:0000256" key="6">
    <source>
        <dbReference type="ARBA" id="ARBA00022532"/>
    </source>
</evidence>
<accession>A0ABW3KV22</accession>
<comment type="cofactor">
    <cofactor evidence="11">
        <name>(R)-lipoate</name>
        <dbReference type="ChEBI" id="CHEBI:83088"/>
    </cofactor>
    <text evidence="11">Binds 1 lipoyl cofactor covalently.</text>
</comment>
<gene>
    <name evidence="15" type="primary">odhB</name>
    <name evidence="15" type="ORF">ACFQ13_12480</name>
</gene>
<keyword evidence="8 11" id="KW-0450">Lipoyl</keyword>
<keyword evidence="7 11" id="KW-0808">Transferase</keyword>
<evidence type="ECO:0000259" key="13">
    <source>
        <dbReference type="PROSITE" id="PS50968"/>
    </source>
</evidence>
<dbReference type="SUPFAM" id="SSF52777">
    <property type="entry name" value="CoA-dependent acyltransferases"/>
    <property type="match status" value="1"/>
</dbReference>
<sequence length="404" mass="43253">MILEMKVPSPGESITEVEIAEWLVQDGDYVEKDQAIAEVDSDKATLELPAEVSGTITLKAEEGDAVAVGAVVCLIDTSAEKPEGGEAPAATETKEEAPKAEAPKPAASESKTYATGTASPAAKKVLAEKGMDASAVSGTGKDGRVTKEDAVKAVPSMGTPTGGNRGTTHSKMSMLRRKVAERLVEAKNTTAMLTTFNEVNMTPIFELRKQYKEEFKAKHGVSLGFMSFFSLAVVRALKMYPAVNSMIDGKQMLTYDFVDISIAVSGPKGLMVPVIRNAENLSFRGVESEVKRLALRARDGQITVDEMTGGTFTITNGGVFGSMLSTPIINPPQSGILGMHNIIERPIAVDGKVEIHPMMYVALSYDHRIIDGKESVGFLVAVKEALENPQELLMDNNVTKALEL</sequence>
<dbReference type="Pfam" id="PF02817">
    <property type="entry name" value="E3_binding"/>
    <property type="match status" value="1"/>
</dbReference>
<evidence type="ECO:0000256" key="2">
    <source>
        <dbReference type="ARBA" id="ARBA00005145"/>
    </source>
</evidence>
<dbReference type="PROSITE" id="PS50968">
    <property type="entry name" value="BIOTINYL_LIPOYL"/>
    <property type="match status" value="1"/>
</dbReference>
<protein>
    <recommendedName>
        <fullName evidence="5 11">Dihydrolipoyllysine-residue succinyltransferase component of 2-oxoglutarate dehydrogenase complex</fullName>
        <ecNumber evidence="4 11">2.3.1.61</ecNumber>
    </recommendedName>
    <alternativeName>
        <fullName evidence="11">2-oxoglutarate dehydrogenase complex component E2</fullName>
    </alternativeName>
</protein>
<evidence type="ECO:0000256" key="10">
    <source>
        <dbReference type="ARBA" id="ARBA00052761"/>
    </source>
</evidence>
<feature type="compositionally biased region" description="Basic and acidic residues" evidence="12">
    <location>
        <begin position="92"/>
        <end position="102"/>
    </location>
</feature>
<dbReference type="PROSITE" id="PS51826">
    <property type="entry name" value="PSBD"/>
    <property type="match status" value="1"/>
</dbReference>
<dbReference type="PANTHER" id="PTHR43416">
    <property type="entry name" value="DIHYDROLIPOYLLYSINE-RESIDUE SUCCINYLTRANSFERASE COMPONENT OF 2-OXOGLUTARATE DEHYDROGENASE COMPLEX, MITOCHONDRIAL-RELATED"/>
    <property type="match status" value="1"/>
</dbReference>
<reference evidence="16" key="1">
    <citation type="journal article" date="2019" name="Int. J. Syst. Evol. Microbiol.">
        <title>The Global Catalogue of Microorganisms (GCM) 10K type strain sequencing project: providing services to taxonomists for standard genome sequencing and annotation.</title>
        <authorList>
            <consortium name="The Broad Institute Genomics Platform"/>
            <consortium name="The Broad Institute Genome Sequencing Center for Infectious Disease"/>
            <person name="Wu L."/>
            <person name="Ma J."/>
        </authorList>
    </citation>
    <scope>NUCLEOTIDE SEQUENCE [LARGE SCALE GENOMIC DNA]</scope>
    <source>
        <strain evidence="16">CCUG 56098</strain>
    </source>
</reference>
<evidence type="ECO:0000259" key="14">
    <source>
        <dbReference type="PROSITE" id="PS51826"/>
    </source>
</evidence>
<dbReference type="InterPro" id="IPR011053">
    <property type="entry name" value="Single_hybrid_motif"/>
</dbReference>
<comment type="similarity">
    <text evidence="3 11">Belongs to the 2-oxoacid dehydrogenase family.</text>
</comment>
<dbReference type="Gene3D" id="4.10.320.10">
    <property type="entry name" value="E3-binding domain"/>
    <property type="match status" value="1"/>
</dbReference>
<dbReference type="RefSeq" id="WP_386117793.1">
    <property type="nucleotide sequence ID" value="NZ_JBHTKM010000063.1"/>
</dbReference>
<proteinExistence type="inferred from homology"/>
<dbReference type="Proteomes" id="UP001597086">
    <property type="component" value="Unassembled WGS sequence"/>
</dbReference>
<comment type="pathway">
    <text evidence="2 11">Amino-acid degradation; L-lysine degradation via saccharopine pathway; glutaryl-CoA from L-lysine: step 6/6.</text>
</comment>
<dbReference type="InterPro" id="IPR004167">
    <property type="entry name" value="PSBD"/>
</dbReference>
<dbReference type="Gene3D" id="2.40.50.100">
    <property type="match status" value="1"/>
</dbReference>
<dbReference type="PANTHER" id="PTHR43416:SF5">
    <property type="entry name" value="DIHYDROLIPOYLLYSINE-RESIDUE SUCCINYLTRANSFERASE COMPONENT OF 2-OXOGLUTARATE DEHYDROGENASE COMPLEX, MITOCHONDRIAL"/>
    <property type="match status" value="1"/>
</dbReference>
<evidence type="ECO:0000256" key="12">
    <source>
        <dbReference type="SAM" id="MobiDB-lite"/>
    </source>
</evidence>
<dbReference type="SUPFAM" id="SSF47005">
    <property type="entry name" value="Peripheral subunit-binding domain of 2-oxo acid dehydrogenase complex"/>
    <property type="match status" value="1"/>
</dbReference>
<evidence type="ECO:0000256" key="4">
    <source>
        <dbReference type="ARBA" id="ARBA00012945"/>
    </source>
</evidence>
<dbReference type="InterPro" id="IPR023213">
    <property type="entry name" value="CAT-like_dom_sf"/>
</dbReference>
<dbReference type="EMBL" id="JBHTKM010000063">
    <property type="protein sequence ID" value="MFD1016735.1"/>
    <property type="molecule type" value="Genomic_DNA"/>
</dbReference>
<dbReference type="Pfam" id="PF00364">
    <property type="entry name" value="Biotin_lipoyl"/>
    <property type="match status" value="1"/>
</dbReference>
<feature type="region of interest" description="Disordered" evidence="12">
    <location>
        <begin position="154"/>
        <end position="173"/>
    </location>
</feature>
<keyword evidence="16" id="KW-1185">Reference proteome</keyword>
<dbReference type="SUPFAM" id="SSF51230">
    <property type="entry name" value="Single hybrid motif"/>
    <property type="match status" value="1"/>
</dbReference>
<dbReference type="Pfam" id="PF00198">
    <property type="entry name" value="2-oxoacid_dh"/>
    <property type="match status" value="1"/>
</dbReference>
<evidence type="ECO:0000256" key="5">
    <source>
        <dbReference type="ARBA" id="ARBA00019511"/>
    </source>
</evidence>
<evidence type="ECO:0000256" key="11">
    <source>
        <dbReference type="RuleBase" id="RU361138"/>
    </source>
</evidence>
<evidence type="ECO:0000313" key="15">
    <source>
        <dbReference type="EMBL" id="MFD1016735.1"/>
    </source>
</evidence>
<dbReference type="InterPro" id="IPR006255">
    <property type="entry name" value="SucB"/>
</dbReference>
<dbReference type="EC" id="2.3.1.61" evidence="4 11"/>
<comment type="function">
    <text evidence="1 11">E2 component of the 2-oxoglutarate dehydrogenase (OGDH) complex which catalyzes the second step in the conversion of 2-oxoglutarate to succinyl-CoA and CO(2).</text>
</comment>
<evidence type="ECO:0000256" key="8">
    <source>
        <dbReference type="ARBA" id="ARBA00022823"/>
    </source>
</evidence>
<evidence type="ECO:0000256" key="1">
    <source>
        <dbReference type="ARBA" id="ARBA00004052"/>
    </source>
</evidence>
<keyword evidence="9 11" id="KW-0012">Acyltransferase</keyword>
<evidence type="ECO:0000256" key="9">
    <source>
        <dbReference type="ARBA" id="ARBA00023315"/>
    </source>
</evidence>
<dbReference type="InterPro" id="IPR000089">
    <property type="entry name" value="Biotin_lipoyl"/>
</dbReference>
<keyword evidence="6 11" id="KW-0816">Tricarboxylic acid cycle</keyword>
<feature type="domain" description="Lipoyl-binding" evidence="13">
    <location>
        <begin position="2"/>
        <end position="76"/>
    </location>
</feature>